<accession>A0A6I9Y7H6</accession>
<keyword evidence="24" id="KW-0539">Nucleus</keyword>
<dbReference type="GO" id="GO:0006954">
    <property type="term" value="P:inflammatory response"/>
    <property type="evidence" value="ECO:0007669"/>
    <property type="project" value="UniProtKB-KW"/>
</dbReference>
<evidence type="ECO:0000259" key="27">
    <source>
        <dbReference type="PROSITE" id="PS50824"/>
    </source>
</evidence>
<dbReference type="KEGG" id="tsr:106543653"/>
<protein>
    <submittedName>
        <fullName evidence="30">NACHT, LRR and PYD domains-containing protein 12-like</fullName>
    </submittedName>
</protein>
<evidence type="ECO:0000256" key="19">
    <source>
        <dbReference type="ARBA" id="ARBA00023034"/>
    </source>
</evidence>
<dbReference type="Proteomes" id="UP000504617">
    <property type="component" value="Unplaced"/>
</dbReference>
<dbReference type="Pfam" id="PF05729">
    <property type="entry name" value="NACHT"/>
    <property type="match status" value="1"/>
</dbReference>
<evidence type="ECO:0000256" key="16">
    <source>
        <dbReference type="ARBA" id="ARBA00022843"/>
    </source>
</evidence>
<dbReference type="InterPro" id="IPR041075">
    <property type="entry name" value="NOD1/2_WH"/>
</dbReference>
<dbReference type="Pfam" id="PF14484">
    <property type="entry name" value="FISNA"/>
    <property type="match status" value="1"/>
</dbReference>
<dbReference type="Pfam" id="PF17776">
    <property type="entry name" value="NLRC4_HD2"/>
    <property type="match status" value="1"/>
</dbReference>
<evidence type="ECO:0000256" key="15">
    <source>
        <dbReference type="ARBA" id="ARBA00022840"/>
    </source>
</evidence>
<evidence type="ECO:0000256" key="18">
    <source>
        <dbReference type="ARBA" id="ARBA00023015"/>
    </source>
</evidence>
<dbReference type="SMART" id="SM01288">
    <property type="entry name" value="FISNA"/>
    <property type="match status" value="1"/>
</dbReference>
<dbReference type="PROSITE" id="PS50837">
    <property type="entry name" value="NACHT"/>
    <property type="match status" value="1"/>
</dbReference>
<keyword evidence="8" id="KW-0964">Secreted</keyword>
<name>A0A6I9Y7H6_9SAUR</name>
<keyword evidence="17" id="KW-0391">Immunity</keyword>
<evidence type="ECO:0000313" key="29">
    <source>
        <dbReference type="Proteomes" id="UP000504617"/>
    </source>
</evidence>
<dbReference type="SUPFAM" id="SSF47986">
    <property type="entry name" value="DEATH domain"/>
    <property type="match status" value="1"/>
</dbReference>
<proteinExistence type="predicted"/>
<keyword evidence="14" id="KW-0256">Endoplasmic reticulum</keyword>
<dbReference type="InterPro" id="IPR050637">
    <property type="entry name" value="NLRP_innate_immun_reg"/>
</dbReference>
<dbReference type="SMART" id="SM01289">
    <property type="entry name" value="PYRIN"/>
    <property type="match status" value="1"/>
</dbReference>
<dbReference type="InterPro" id="IPR011029">
    <property type="entry name" value="DEATH-like_dom_sf"/>
</dbReference>
<keyword evidence="22" id="KW-0804">Transcription</keyword>
<evidence type="ECO:0000256" key="4">
    <source>
        <dbReference type="ARBA" id="ARBA00004496"/>
    </source>
</evidence>
<gene>
    <name evidence="30" type="primary">LOC106543653</name>
</gene>
<dbReference type="PANTHER" id="PTHR45690">
    <property type="entry name" value="NACHT, LRR AND PYD DOMAINS-CONTAINING PROTEIN 12"/>
    <property type="match status" value="1"/>
</dbReference>
<evidence type="ECO:0000256" key="17">
    <source>
        <dbReference type="ARBA" id="ARBA00022859"/>
    </source>
</evidence>
<dbReference type="GO" id="GO:0061702">
    <property type="term" value="C:canonical inflammasome complex"/>
    <property type="evidence" value="ECO:0007669"/>
    <property type="project" value="UniProtKB-SubCell"/>
</dbReference>
<evidence type="ECO:0000256" key="21">
    <source>
        <dbReference type="ARBA" id="ARBA00023139"/>
    </source>
</evidence>
<keyword evidence="7" id="KW-0963">Cytoplasm</keyword>
<evidence type="ECO:0000256" key="2">
    <source>
        <dbReference type="ARBA" id="ARBA00004240"/>
    </source>
</evidence>
<reference evidence="30" key="1">
    <citation type="submission" date="2025-08" db="UniProtKB">
        <authorList>
            <consortium name="RefSeq"/>
        </authorList>
    </citation>
    <scope>IDENTIFICATION</scope>
</reference>
<evidence type="ECO:0000256" key="8">
    <source>
        <dbReference type="ARBA" id="ARBA00022525"/>
    </source>
</evidence>
<feature type="domain" description="Pyrin" evidence="27">
    <location>
        <begin position="1"/>
        <end position="90"/>
    </location>
</feature>
<evidence type="ECO:0000256" key="13">
    <source>
        <dbReference type="ARBA" id="ARBA00022801"/>
    </source>
</evidence>
<dbReference type="AlphaFoldDB" id="A0A6I9Y7H6"/>
<feature type="domain" description="NACHT" evidence="28">
    <location>
        <begin position="185"/>
        <end position="390"/>
    </location>
</feature>
<evidence type="ECO:0000256" key="1">
    <source>
        <dbReference type="ARBA" id="ARBA00004123"/>
    </source>
</evidence>
<evidence type="ECO:0000256" key="3">
    <source>
        <dbReference type="ARBA" id="ARBA00004308"/>
    </source>
</evidence>
<dbReference type="GO" id="GO:0005576">
    <property type="term" value="C:extracellular region"/>
    <property type="evidence" value="ECO:0007669"/>
    <property type="project" value="UniProtKB-SubCell"/>
</dbReference>
<evidence type="ECO:0000259" key="28">
    <source>
        <dbReference type="PROSITE" id="PS50837"/>
    </source>
</evidence>
<evidence type="ECO:0000256" key="23">
    <source>
        <dbReference type="ARBA" id="ARBA00023198"/>
    </source>
</evidence>
<keyword evidence="9" id="KW-0597">Phosphoprotein</keyword>
<evidence type="ECO:0000256" key="24">
    <source>
        <dbReference type="ARBA" id="ARBA00023242"/>
    </source>
</evidence>
<dbReference type="InterPro" id="IPR029495">
    <property type="entry name" value="NACHT-assoc"/>
</dbReference>
<dbReference type="Pfam" id="PF02758">
    <property type="entry name" value="PYRIN"/>
    <property type="match status" value="1"/>
</dbReference>
<evidence type="ECO:0000256" key="22">
    <source>
        <dbReference type="ARBA" id="ARBA00023163"/>
    </source>
</evidence>
<keyword evidence="29" id="KW-1185">Reference proteome</keyword>
<dbReference type="GO" id="GO:0016787">
    <property type="term" value="F:hydrolase activity"/>
    <property type="evidence" value="ECO:0007669"/>
    <property type="project" value="UniProtKB-KW"/>
</dbReference>
<sequence length="581" mass="68707">MNSTERDDLYIALNNLLEDEFEEFKWRLKSIHYNGKENIPTALLEKAKRPEIVDFLIRYYEEDAVDVCINVLQKSNLNDIAKNLQEVEQKVADVDAHQLISDYRNDIKRRIEKMKDPNAVPGEYVLLNQRYSKLIILDYHRSEDEKEDEILAMGRKHLEIISKRAKSSTSIETLFNPDKHGSIPQVVVLQGAAGIGKTMMAKKIMFDWASQQLYQDRFDYVFYISCREMNLHAETEKSSIEEIISKQWPKCYAVKNFIQNIRKNEEKILFIIDGFDEFGYSFDHPESYFCTKTWKKEPVRILLSSLFQKKLLPKSSLIITTRPTALEKLHRYLEYPRHCEILGFSTKEREEYFYNFFKNKDQAIQAFRLVEQNDTLFTMCVIPLVSWIICTVMEQEMERGKDLQKTPCTLTAIYIRYFSSLLQFHLKESKQDVKSYVKGLCSLAAEGIWNQKTLFLEEDVKEHILDQGVPLTLFLNQNLFKRDIDCIQIYSFIHLSFQEFFAAMFYVLEEGDEQHSQNWNKNLQTLLERHKSFKPNFAVGLHFLFGFLNEDKRMTRLKQKFGWQISPKNKEFLLDCVKNNF</sequence>
<dbReference type="InterPro" id="IPR041267">
    <property type="entry name" value="NLRP_HD2"/>
</dbReference>
<evidence type="ECO:0000256" key="25">
    <source>
        <dbReference type="ARBA" id="ARBA00023288"/>
    </source>
</evidence>
<comment type="subcellular location">
    <subcellularLocation>
        <location evidence="4">Cytoplasm</location>
    </subcellularLocation>
    <subcellularLocation>
        <location evidence="3">Endomembrane system</location>
    </subcellularLocation>
    <subcellularLocation>
        <location evidence="2">Endoplasmic reticulum</location>
    </subcellularLocation>
    <subcellularLocation>
        <location evidence="5">Golgi apparatus</location>
    </subcellularLocation>
    <subcellularLocation>
        <location evidence="1">Nucleus</location>
    </subcellularLocation>
    <subcellularLocation>
        <location evidence="6">Secreted</location>
    </subcellularLocation>
</comment>
<dbReference type="InterPro" id="IPR004020">
    <property type="entry name" value="DAPIN"/>
</dbReference>
<keyword evidence="11" id="KW-0677">Repeat</keyword>
<dbReference type="RefSeq" id="XP_013915190.1">
    <property type="nucleotide sequence ID" value="XM_014059715.1"/>
</dbReference>
<dbReference type="CDD" id="cd08321">
    <property type="entry name" value="Pyrin_ASC-like"/>
    <property type="match status" value="1"/>
</dbReference>
<evidence type="ECO:0000256" key="11">
    <source>
        <dbReference type="ARBA" id="ARBA00022737"/>
    </source>
</evidence>
<dbReference type="GO" id="GO:0005634">
    <property type="term" value="C:nucleus"/>
    <property type="evidence" value="ECO:0007669"/>
    <property type="project" value="UniProtKB-SubCell"/>
</dbReference>
<evidence type="ECO:0000256" key="5">
    <source>
        <dbReference type="ARBA" id="ARBA00004555"/>
    </source>
</evidence>
<dbReference type="PANTHER" id="PTHR45690:SF19">
    <property type="entry name" value="NACHT, LRR AND PYD DOMAINS-CONTAINING PROTEIN 3"/>
    <property type="match status" value="1"/>
</dbReference>
<dbReference type="Gene3D" id="3.40.50.300">
    <property type="entry name" value="P-loop containing nucleotide triphosphate hydrolases"/>
    <property type="match status" value="1"/>
</dbReference>
<dbReference type="Pfam" id="PF17779">
    <property type="entry name" value="WHD_NOD2"/>
    <property type="match status" value="1"/>
</dbReference>
<keyword evidence="20" id="KW-0472">Membrane</keyword>
<feature type="coiled-coil region" evidence="26">
    <location>
        <begin position="70"/>
        <end position="97"/>
    </location>
</feature>
<evidence type="ECO:0000256" key="6">
    <source>
        <dbReference type="ARBA" id="ARBA00004613"/>
    </source>
</evidence>
<keyword evidence="15" id="KW-0067">ATP-binding</keyword>
<evidence type="ECO:0000256" key="9">
    <source>
        <dbReference type="ARBA" id="ARBA00022553"/>
    </source>
</evidence>
<dbReference type="InterPro" id="IPR027417">
    <property type="entry name" value="P-loop_NTPase"/>
</dbReference>
<evidence type="ECO:0000256" key="14">
    <source>
        <dbReference type="ARBA" id="ARBA00022824"/>
    </source>
</evidence>
<keyword evidence="16" id="KW-0832">Ubl conjugation</keyword>
<keyword evidence="18" id="KW-0805">Transcription regulation</keyword>
<dbReference type="GO" id="GO:0005524">
    <property type="term" value="F:ATP binding"/>
    <property type="evidence" value="ECO:0007669"/>
    <property type="project" value="UniProtKB-KW"/>
</dbReference>
<evidence type="ECO:0000256" key="20">
    <source>
        <dbReference type="ARBA" id="ARBA00023136"/>
    </source>
</evidence>
<keyword evidence="19" id="KW-0333">Golgi apparatus</keyword>
<organism evidence="29 30">
    <name type="scientific">Thamnophis sirtalis</name>
    <dbReference type="NCBI Taxonomy" id="35019"/>
    <lineage>
        <taxon>Eukaryota</taxon>
        <taxon>Metazoa</taxon>
        <taxon>Chordata</taxon>
        <taxon>Craniata</taxon>
        <taxon>Vertebrata</taxon>
        <taxon>Euteleostomi</taxon>
        <taxon>Lepidosauria</taxon>
        <taxon>Squamata</taxon>
        <taxon>Bifurcata</taxon>
        <taxon>Unidentata</taxon>
        <taxon>Episquamata</taxon>
        <taxon>Toxicofera</taxon>
        <taxon>Serpentes</taxon>
        <taxon>Colubroidea</taxon>
        <taxon>Colubridae</taxon>
        <taxon>Natricinae</taxon>
        <taxon>Thamnophis</taxon>
    </lineage>
</organism>
<keyword evidence="10" id="KW-0399">Innate immunity</keyword>
<evidence type="ECO:0000256" key="12">
    <source>
        <dbReference type="ARBA" id="ARBA00022741"/>
    </source>
</evidence>
<evidence type="ECO:0000256" key="10">
    <source>
        <dbReference type="ARBA" id="ARBA00022588"/>
    </source>
</evidence>
<dbReference type="InterPro" id="IPR007111">
    <property type="entry name" value="NACHT_NTPase"/>
</dbReference>
<dbReference type="SUPFAM" id="SSF52540">
    <property type="entry name" value="P-loop containing nucleoside triphosphate hydrolases"/>
    <property type="match status" value="1"/>
</dbReference>
<keyword evidence="21" id="KW-0564">Palmitate</keyword>
<keyword evidence="23" id="KW-0395">Inflammatory response</keyword>
<evidence type="ECO:0000256" key="26">
    <source>
        <dbReference type="SAM" id="Coils"/>
    </source>
</evidence>
<dbReference type="Gene3D" id="1.10.533.10">
    <property type="entry name" value="Death Domain, Fas"/>
    <property type="match status" value="1"/>
</dbReference>
<evidence type="ECO:0000256" key="7">
    <source>
        <dbReference type="ARBA" id="ARBA00022490"/>
    </source>
</evidence>
<keyword evidence="13" id="KW-0378">Hydrolase</keyword>
<dbReference type="OrthoDB" id="120976at2759"/>
<dbReference type="GO" id="GO:0005783">
    <property type="term" value="C:endoplasmic reticulum"/>
    <property type="evidence" value="ECO:0007669"/>
    <property type="project" value="UniProtKB-SubCell"/>
</dbReference>
<dbReference type="GO" id="GO:0045087">
    <property type="term" value="P:innate immune response"/>
    <property type="evidence" value="ECO:0007669"/>
    <property type="project" value="UniProtKB-KW"/>
</dbReference>
<dbReference type="PROSITE" id="PS50824">
    <property type="entry name" value="DAPIN"/>
    <property type="match status" value="1"/>
</dbReference>
<evidence type="ECO:0000313" key="30">
    <source>
        <dbReference type="RefSeq" id="XP_013915190.1"/>
    </source>
</evidence>
<keyword evidence="25" id="KW-0449">Lipoprotein</keyword>
<dbReference type="GeneID" id="106543653"/>
<keyword evidence="12" id="KW-0547">Nucleotide-binding</keyword>
<keyword evidence="26" id="KW-0175">Coiled coil</keyword>